<comment type="subcellular location">
    <subcellularLocation>
        <location evidence="1">Cytoplasmic vesicle membrane</location>
    </subcellularLocation>
    <subcellularLocation>
        <location evidence="2">Golgi apparatus</location>
    </subcellularLocation>
</comment>
<dbReference type="Pfam" id="PF02883">
    <property type="entry name" value="Alpha_adaptinC2"/>
    <property type="match status" value="1"/>
</dbReference>
<dbReference type="EMBL" id="ML004435">
    <property type="protein sequence ID" value="RKP32027.1"/>
    <property type="molecule type" value="Genomic_DNA"/>
</dbReference>
<evidence type="ECO:0000256" key="3">
    <source>
        <dbReference type="ARBA" id="ARBA00006613"/>
    </source>
</evidence>
<evidence type="ECO:0000313" key="12">
    <source>
        <dbReference type="Proteomes" id="UP000268321"/>
    </source>
</evidence>
<keyword evidence="12" id="KW-1185">Reference proteome</keyword>
<dbReference type="PIRSF" id="PIRSF037094">
    <property type="entry name" value="AP1_complex_gamma"/>
    <property type="match status" value="1"/>
</dbReference>
<name>A0A4P9ZG17_9ASCO</name>
<dbReference type="InterPro" id="IPR013041">
    <property type="entry name" value="Clathrin_app_Ig-like_sf"/>
</dbReference>
<protein>
    <recommendedName>
        <fullName evidence="9">AP-1 complex subunit gamma</fullName>
    </recommendedName>
</protein>
<dbReference type="InterPro" id="IPR008152">
    <property type="entry name" value="Clathrin_a/b/g-adaptin_app_Ig"/>
</dbReference>
<evidence type="ECO:0000256" key="9">
    <source>
        <dbReference type="PIRNR" id="PIRNR037094"/>
    </source>
</evidence>
<dbReference type="PANTHER" id="PTHR22780">
    <property type="entry name" value="ADAPTIN, ALPHA/GAMMA/EPSILON"/>
    <property type="match status" value="1"/>
</dbReference>
<dbReference type="SUPFAM" id="SSF48371">
    <property type="entry name" value="ARM repeat"/>
    <property type="match status" value="1"/>
</dbReference>
<evidence type="ECO:0000313" key="11">
    <source>
        <dbReference type="EMBL" id="RKP32027.1"/>
    </source>
</evidence>
<dbReference type="Pfam" id="PF01602">
    <property type="entry name" value="Adaptin_N"/>
    <property type="match status" value="1"/>
</dbReference>
<evidence type="ECO:0000256" key="5">
    <source>
        <dbReference type="ARBA" id="ARBA00022927"/>
    </source>
</evidence>
<dbReference type="Gene3D" id="1.25.10.10">
    <property type="entry name" value="Leucine-rich Repeat Variant"/>
    <property type="match status" value="1"/>
</dbReference>
<dbReference type="Gene3D" id="2.60.40.1230">
    <property type="match status" value="1"/>
</dbReference>
<dbReference type="InterPro" id="IPR017107">
    <property type="entry name" value="AP1_complex_gsu"/>
</dbReference>
<keyword evidence="8 9" id="KW-0968">Cytoplasmic vesicle</keyword>
<dbReference type="InterPro" id="IPR002553">
    <property type="entry name" value="Clathrin/coatomer_adapt-like_N"/>
</dbReference>
<dbReference type="PROSITE" id="PS50180">
    <property type="entry name" value="GAE"/>
    <property type="match status" value="1"/>
</dbReference>
<comment type="similarity">
    <text evidence="3 9">Belongs to the adaptor complexes large subunit family.</text>
</comment>
<evidence type="ECO:0000256" key="4">
    <source>
        <dbReference type="ARBA" id="ARBA00022448"/>
    </source>
</evidence>
<dbReference type="SUPFAM" id="SSF49348">
    <property type="entry name" value="Clathrin adaptor appendage domain"/>
    <property type="match status" value="1"/>
</dbReference>
<dbReference type="InterPro" id="IPR008153">
    <property type="entry name" value="GAE_dom"/>
</dbReference>
<gene>
    <name evidence="11" type="ORF">METBISCDRAFT_12986</name>
</gene>
<sequence length="789" mass="87260">MGSLKLFVKAVRKAKTISDERTVIRKESAAIRTSFRDPNLDQNTRRVDISKLLYLYILGEKTHFGQVECLKLLVSPRFADKRLGYLAAMLLLDENQEVLTLLTNSLDNDMKHHNRFIVALALNCLGDLASPELARDLYANVDHILSTSSSTYLKKRACIVAAKLVEKEPDLCDVFFPHLVNLVSDTAPLILLGSCRMIQSLYISCPIFRPDLVKLIPKLIAHYRRVISSGYLPDYDVKGVTDPFLQIALLGALRTLAVDETCPAQYQEDLNYILTQVALNLDSGKNAAHAVLYECVKTIFAVKSDQSLRVLGVNILGKFLPIKDNNTRYVALEMLLTVIDYEPLAVQRNRATIISCLADGDVSIRRRALELAFAIINEQNIRVLIREILTFLGSCPDVELKSYITSQITICAAKYAPNDKWHFDTLIRMLMLSENHVTTDILSSILALIMRCENQELKKHVVSSLVQASLENVSQYGLALVTIWSAGEYAHLVLGSSIEVGGNPTVIDEPLLLRLFDCFIGNPSYSEQECAQLTLYMLTAALKLSAKFKSTQSLEKLRTFITLKSQDNNLEIQTRAFEYKQLFVQDNNTKKGLLARMPAPPIKEREGLSLRGKCKTPAAPTAAAGSTTTEDLLDLLEDDNSAAATPQNNEDLLSDIFGGLSTKNKAATAQNPRAARAGIEGFKNAHIRVGFVPKQFGNGAATADVEITSTTTEQIDHVQLLIAVPKTQTLAITSTSGTDSLVPNAAIKQSLRVVGHAGAKLKLRVKVKYNASGVYHEEQFDFVRFANTL</sequence>
<dbReference type="InterPro" id="IPR016024">
    <property type="entry name" value="ARM-type_fold"/>
</dbReference>
<evidence type="ECO:0000256" key="7">
    <source>
        <dbReference type="ARBA" id="ARBA00023136"/>
    </source>
</evidence>
<proteinExistence type="inferred from homology"/>
<accession>A0A4P9ZG17</accession>
<keyword evidence="7 9" id="KW-0472">Membrane</keyword>
<reference evidence="12" key="1">
    <citation type="journal article" date="2018" name="Nat. Microbiol.">
        <title>Leveraging single-cell genomics to expand the fungal tree of life.</title>
        <authorList>
            <person name="Ahrendt S.R."/>
            <person name="Quandt C.A."/>
            <person name="Ciobanu D."/>
            <person name="Clum A."/>
            <person name="Salamov A."/>
            <person name="Andreopoulos B."/>
            <person name="Cheng J.F."/>
            <person name="Woyke T."/>
            <person name="Pelin A."/>
            <person name="Henrissat B."/>
            <person name="Reynolds N.K."/>
            <person name="Benny G.L."/>
            <person name="Smith M.E."/>
            <person name="James T.Y."/>
            <person name="Grigoriev I.V."/>
        </authorList>
    </citation>
    <scope>NUCLEOTIDE SEQUENCE [LARGE SCALE GENOMIC DNA]</scope>
    <source>
        <strain evidence="12">Baker2002</strain>
    </source>
</reference>
<evidence type="ECO:0000256" key="2">
    <source>
        <dbReference type="ARBA" id="ARBA00004555"/>
    </source>
</evidence>
<keyword evidence="6 9" id="KW-0333">Golgi apparatus</keyword>
<feature type="domain" description="GAE" evidence="10">
    <location>
        <begin position="674"/>
        <end position="786"/>
    </location>
</feature>
<evidence type="ECO:0000256" key="6">
    <source>
        <dbReference type="ARBA" id="ARBA00023034"/>
    </source>
</evidence>
<dbReference type="SMART" id="SM00809">
    <property type="entry name" value="Alpha_adaptinC2"/>
    <property type="match status" value="1"/>
</dbReference>
<dbReference type="GO" id="GO:0006886">
    <property type="term" value="P:intracellular protein transport"/>
    <property type="evidence" value="ECO:0007669"/>
    <property type="project" value="UniProtKB-UniRule"/>
</dbReference>
<dbReference type="AlphaFoldDB" id="A0A4P9ZG17"/>
<dbReference type="InterPro" id="IPR050840">
    <property type="entry name" value="Adaptor_Complx_Large_Subunit"/>
</dbReference>
<dbReference type="GO" id="GO:0005829">
    <property type="term" value="C:cytosol"/>
    <property type="evidence" value="ECO:0007669"/>
    <property type="project" value="GOC"/>
</dbReference>
<dbReference type="OrthoDB" id="28053at2759"/>
<keyword evidence="5 9" id="KW-0653">Protein transport</keyword>
<dbReference type="GO" id="GO:0016482">
    <property type="term" value="P:cytosolic transport"/>
    <property type="evidence" value="ECO:0007669"/>
    <property type="project" value="UniProtKB-ARBA"/>
</dbReference>
<dbReference type="GO" id="GO:0030121">
    <property type="term" value="C:AP-1 adaptor complex"/>
    <property type="evidence" value="ECO:0007669"/>
    <property type="project" value="InterPro"/>
</dbReference>
<organism evidence="11 12">
    <name type="scientific">Metschnikowia bicuspidata</name>
    <dbReference type="NCBI Taxonomy" id="27322"/>
    <lineage>
        <taxon>Eukaryota</taxon>
        <taxon>Fungi</taxon>
        <taxon>Dikarya</taxon>
        <taxon>Ascomycota</taxon>
        <taxon>Saccharomycotina</taxon>
        <taxon>Pichiomycetes</taxon>
        <taxon>Metschnikowiaceae</taxon>
        <taxon>Metschnikowia</taxon>
    </lineage>
</organism>
<evidence type="ECO:0000256" key="8">
    <source>
        <dbReference type="ARBA" id="ARBA00023329"/>
    </source>
</evidence>
<dbReference type="Proteomes" id="UP000268321">
    <property type="component" value="Unassembled WGS sequence"/>
</dbReference>
<evidence type="ECO:0000259" key="10">
    <source>
        <dbReference type="PROSITE" id="PS50180"/>
    </source>
</evidence>
<keyword evidence="4 9" id="KW-0813">Transport</keyword>
<dbReference type="InterPro" id="IPR011989">
    <property type="entry name" value="ARM-like"/>
</dbReference>
<evidence type="ECO:0000256" key="1">
    <source>
        <dbReference type="ARBA" id="ARBA00004156"/>
    </source>
</evidence>
<dbReference type="GO" id="GO:0016192">
    <property type="term" value="P:vesicle-mediated transport"/>
    <property type="evidence" value="ECO:0007669"/>
    <property type="project" value="InterPro"/>
</dbReference>